<dbReference type="HOGENOM" id="CLU_056901_0_0_9"/>
<dbReference type="RefSeq" id="WP_012620159.1">
    <property type="nucleotide sequence ID" value="NC_011837.1"/>
</dbReference>
<dbReference type="KEGG" id="ckr:CKR_0482"/>
<gene>
    <name evidence="3" type="ordered locus">CKR_0482</name>
</gene>
<feature type="compositionally biased region" description="Polar residues" evidence="1">
    <location>
        <begin position="248"/>
        <end position="299"/>
    </location>
</feature>
<feature type="region of interest" description="Disordered" evidence="1">
    <location>
        <begin position="214"/>
        <end position="343"/>
    </location>
</feature>
<keyword evidence="2" id="KW-0812">Transmembrane</keyword>
<evidence type="ECO:0000256" key="2">
    <source>
        <dbReference type="SAM" id="Phobius"/>
    </source>
</evidence>
<keyword evidence="2" id="KW-0472">Membrane</keyword>
<evidence type="ECO:0000256" key="1">
    <source>
        <dbReference type="SAM" id="MobiDB-lite"/>
    </source>
</evidence>
<name>B9DZ58_CLOK1</name>
<organism evidence="3 4">
    <name type="scientific">Clostridium kluyveri (strain NBRC 12016)</name>
    <dbReference type="NCBI Taxonomy" id="583346"/>
    <lineage>
        <taxon>Bacteria</taxon>
        <taxon>Bacillati</taxon>
        <taxon>Bacillota</taxon>
        <taxon>Clostridia</taxon>
        <taxon>Eubacteriales</taxon>
        <taxon>Clostridiaceae</taxon>
        <taxon>Clostridium</taxon>
    </lineage>
</organism>
<dbReference type="EMBL" id="AP009049">
    <property type="protein sequence ID" value="BAH05533.1"/>
    <property type="molecule type" value="Genomic_DNA"/>
</dbReference>
<dbReference type="AlphaFoldDB" id="B9DZ58"/>
<accession>B9DZ58</accession>
<reference evidence="4" key="1">
    <citation type="submission" date="2005-09" db="EMBL/GenBank/DDBJ databases">
        <title>Complete genome sequence of Clostridium kluyveri and comparative genomics of Clostridia species.</title>
        <authorList>
            <person name="Inui M."/>
            <person name="Nonaka H."/>
            <person name="Shinoda Y."/>
            <person name="Ikenaga Y."/>
            <person name="Abe M."/>
            <person name="Naito K."/>
            <person name="Vertes A.A."/>
            <person name="Yukawa H."/>
        </authorList>
    </citation>
    <scope>NUCLEOTIDE SEQUENCE [LARGE SCALE GENOMIC DNA]</scope>
    <source>
        <strain evidence="4">NBRC 12016</strain>
    </source>
</reference>
<protein>
    <submittedName>
        <fullName evidence="3">Uncharacterized protein</fullName>
    </submittedName>
</protein>
<evidence type="ECO:0000313" key="4">
    <source>
        <dbReference type="Proteomes" id="UP000007969"/>
    </source>
</evidence>
<feature type="transmembrane region" description="Helical" evidence="2">
    <location>
        <begin position="6"/>
        <end position="24"/>
    </location>
</feature>
<feature type="compositionally biased region" description="Low complexity" evidence="1">
    <location>
        <begin position="224"/>
        <end position="247"/>
    </location>
</feature>
<evidence type="ECO:0000313" key="3">
    <source>
        <dbReference type="EMBL" id="BAH05533.1"/>
    </source>
</evidence>
<sequence>MNMITFIKTAVVTIIISFISGWLLDHYKSLAPKILCNVGNGVPIKINNKKVHAYVVTITNVSNKIIHELTINIQSLKNNLQIADAKITKGLKFHSSIKDNVLDVSIPFLSKKDKFSITLYIEDKDGLQSEPFITIRSPEKFKEIRSIGKTGKLSLLSDKPQNINGKISKKTRKTKPMSFNKKTLVSITSIVLVIMIGILGKFYFKGLFTSAKTTDKTTVHQQPTDNTESSNKTTKNTDSKTSSNNTNGDINSKVSSDGTTQNTDSKTSSDGTTQNTDSKTSSDGTTQNTDSKTSSDGTAKNTDSKTSSDGTTKNTDSKTSSDQTTKNTNSQTSSDETTENTAN</sequence>
<dbReference type="Proteomes" id="UP000007969">
    <property type="component" value="Chromosome"/>
</dbReference>
<proteinExistence type="predicted"/>
<keyword evidence="2" id="KW-1133">Transmembrane helix</keyword>
<feature type="transmembrane region" description="Helical" evidence="2">
    <location>
        <begin position="183"/>
        <end position="204"/>
    </location>
</feature>
<feature type="compositionally biased region" description="Low complexity" evidence="1">
    <location>
        <begin position="300"/>
        <end position="335"/>
    </location>
</feature>